<reference evidence="3" key="1">
    <citation type="submission" date="2020-03" db="EMBL/GenBank/DDBJ databases">
        <title>Solimonas marina sp. nov., isolated from deep seawater of the Pacific Ocean.</title>
        <authorList>
            <person name="Liu X."/>
            <person name="Lai Q."/>
            <person name="Sun F."/>
            <person name="Gai Y."/>
            <person name="Li G."/>
            <person name="Shao Z."/>
        </authorList>
    </citation>
    <scope>NUCLEOTIDE SEQUENCE</scope>
    <source>
        <strain evidence="3">C16B3</strain>
    </source>
</reference>
<dbReference type="Gene3D" id="3.90.230.10">
    <property type="entry name" value="Creatinase/methionine aminopeptidase superfamily"/>
    <property type="match status" value="1"/>
</dbReference>
<dbReference type="Pfam" id="PF01321">
    <property type="entry name" value="Creatinase_N"/>
    <property type="match status" value="1"/>
</dbReference>
<keyword evidence="3" id="KW-0031">Aminopeptidase</keyword>
<accession>A0A969WA39</accession>
<dbReference type="Pfam" id="PF00557">
    <property type="entry name" value="Peptidase_M24"/>
    <property type="match status" value="1"/>
</dbReference>
<gene>
    <name evidence="3" type="ORF">G7Y82_14750</name>
</gene>
<dbReference type="EMBL" id="JAAVXB010000008">
    <property type="protein sequence ID" value="NKF23576.1"/>
    <property type="molecule type" value="Genomic_DNA"/>
</dbReference>
<proteinExistence type="predicted"/>
<dbReference type="SUPFAM" id="SSF53092">
    <property type="entry name" value="Creatinase/prolidase N-terminal domain"/>
    <property type="match status" value="1"/>
</dbReference>
<keyword evidence="4" id="KW-1185">Reference proteome</keyword>
<dbReference type="Gene3D" id="3.40.350.10">
    <property type="entry name" value="Creatinase/prolidase N-terminal domain"/>
    <property type="match status" value="1"/>
</dbReference>
<name>A0A969WA39_9GAMM</name>
<keyword evidence="3" id="KW-0378">Hydrolase</keyword>
<dbReference type="SUPFAM" id="SSF55920">
    <property type="entry name" value="Creatinase/aminopeptidase"/>
    <property type="match status" value="1"/>
</dbReference>
<comment type="caution">
    <text evidence="3">The sequence shown here is derived from an EMBL/GenBank/DDBJ whole genome shotgun (WGS) entry which is preliminary data.</text>
</comment>
<keyword evidence="3" id="KW-0645">Protease</keyword>
<feature type="domain" description="Peptidase M24" evidence="1">
    <location>
        <begin position="164"/>
        <end position="374"/>
    </location>
</feature>
<dbReference type="GO" id="GO:0004177">
    <property type="term" value="F:aminopeptidase activity"/>
    <property type="evidence" value="ECO:0007669"/>
    <property type="project" value="UniProtKB-KW"/>
</dbReference>
<organism evidence="3 4">
    <name type="scientific">Solimonas marina</name>
    <dbReference type="NCBI Taxonomy" id="2714601"/>
    <lineage>
        <taxon>Bacteria</taxon>
        <taxon>Pseudomonadati</taxon>
        <taxon>Pseudomonadota</taxon>
        <taxon>Gammaproteobacteria</taxon>
        <taxon>Nevskiales</taxon>
        <taxon>Nevskiaceae</taxon>
        <taxon>Solimonas</taxon>
    </lineage>
</organism>
<dbReference type="PANTHER" id="PTHR46112:SF8">
    <property type="entry name" value="CYTOPLASMIC PEPTIDASE PEPQ-RELATED"/>
    <property type="match status" value="1"/>
</dbReference>
<sequence length="394" mass="43663">MPDFSRLPFTSDEYRERQRRVREEMKARDIELLYVTSPPNIQYLTGYEAIWYPNRLPVGVLLDVARDDTLFFDWVRHAPYVGTSVFCDEARYFQYGESDAVVSAAIAERGRADARIALEAFSLNPSAPVMTALGEALRRQGATVISGDWVVDKLRLYKSPTEVERVRRAAAIADRAMLRLREQLRPGLTEAEVSARLNLLLAEEGSEPAATLPLVNSGPTAWVDVHAFPSQRCLQAGDVVSVDCCAVVDRYHANLQRTFVLGPSATKARAMIAAAAGSIEVLCREARLGEGPERAAAAAVAYVRERIPAENIWWVGGYALGLGTPPSWVGHTYLANDGEERCELREGYVSNYENVFFDEAEGFEAGYIDTVVMTSDGLRALSTIPRELLEVPLR</sequence>
<protein>
    <submittedName>
        <fullName evidence="3">Aminopeptidase P family protein</fullName>
    </submittedName>
</protein>
<dbReference type="AlphaFoldDB" id="A0A969WA39"/>
<evidence type="ECO:0000313" key="4">
    <source>
        <dbReference type="Proteomes" id="UP000653472"/>
    </source>
</evidence>
<feature type="domain" description="Creatinase N-terminal" evidence="2">
    <location>
        <begin position="17"/>
        <end position="156"/>
    </location>
</feature>
<evidence type="ECO:0000313" key="3">
    <source>
        <dbReference type="EMBL" id="NKF23576.1"/>
    </source>
</evidence>
<evidence type="ECO:0000259" key="2">
    <source>
        <dbReference type="Pfam" id="PF01321"/>
    </source>
</evidence>
<dbReference type="Proteomes" id="UP000653472">
    <property type="component" value="Unassembled WGS sequence"/>
</dbReference>
<dbReference type="CDD" id="cd01066">
    <property type="entry name" value="APP_MetAP"/>
    <property type="match status" value="1"/>
</dbReference>
<dbReference type="InterPro" id="IPR029149">
    <property type="entry name" value="Creatin/AminoP/Spt16_N"/>
</dbReference>
<dbReference type="InterPro" id="IPR050659">
    <property type="entry name" value="Peptidase_M24B"/>
</dbReference>
<evidence type="ECO:0000259" key="1">
    <source>
        <dbReference type="Pfam" id="PF00557"/>
    </source>
</evidence>
<dbReference type="InterPro" id="IPR000994">
    <property type="entry name" value="Pept_M24"/>
</dbReference>
<dbReference type="InterPro" id="IPR000587">
    <property type="entry name" value="Creatinase_N"/>
</dbReference>
<dbReference type="RefSeq" id="WP_168148891.1">
    <property type="nucleotide sequence ID" value="NZ_JAAVXB010000008.1"/>
</dbReference>
<dbReference type="InterPro" id="IPR036005">
    <property type="entry name" value="Creatinase/aminopeptidase-like"/>
</dbReference>
<dbReference type="PANTHER" id="PTHR46112">
    <property type="entry name" value="AMINOPEPTIDASE"/>
    <property type="match status" value="1"/>
</dbReference>